<gene>
    <name evidence="2" type="primary">lptC</name>
    <name evidence="2" type="ORF">ACFFGE_05895</name>
</gene>
<sequence length="215" mass="23023">MDELERRTQADEARVARTAERFRARARRVQLARRVLPAAILVLAGGALSWTVLRTVISGVEREASESREIRLDNPVFHGQDALGRSFVIGAEGAVRDPQTGFFRLNGPVLRLNMGGDAVTELTADAGVYDQARKTVTLGANVRIVDADSGFRLTSPEAVVDTDTGVVTGDKGIEGTGPLGTIRASAYAIHDQGERIELFGRPGEKVRGTLSVAGD</sequence>
<keyword evidence="1" id="KW-0472">Membrane</keyword>
<feature type="transmembrane region" description="Helical" evidence="1">
    <location>
        <begin position="31"/>
        <end position="53"/>
    </location>
</feature>
<dbReference type="EMBL" id="JBHLSW010000004">
    <property type="protein sequence ID" value="MFC0633408.1"/>
    <property type="molecule type" value="Genomic_DNA"/>
</dbReference>
<dbReference type="Pfam" id="PF06835">
    <property type="entry name" value="LptC"/>
    <property type="match status" value="1"/>
</dbReference>
<dbReference type="Proteomes" id="UP001589906">
    <property type="component" value="Unassembled WGS sequence"/>
</dbReference>
<keyword evidence="1" id="KW-1133">Transmembrane helix</keyword>
<protein>
    <submittedName>
        <fullName evidence="2">LPS export ABC transporter periplasmic protein LptC</fullName>
    </submittedName>
</protein>
<dbReference type="InterPro" id="IPR010664">
    <property type="entry name" value="LipoPS_assembly_LptC-rel"/>
</dbReference>
<keyword evidence="3" id="KW-1185">Reference proteome</keyword>
<reference evidence="2 3" key="1">
    <citation type="submission" date="2024-09" db="EMBL/GenBank/DDBJ databases">
        <authorList>
            <person name="Sun Q."/>
            <person name="Mori K."/>
        </authorList>
    </citation>
    <scope>NUCLEOTIDE SEQUENCE [LARGE SCALE GENOMIC DNA]</scope>
    <source>
        <strain evidence="2 3">NCAIM B.02621</strain>
    </source>
</reference>
<comment type="caution">
    <text evidence="2">The sequence shown here is derived from an EMBL/GenBank/DDBJ whole genome shotgun (WGS) entry which is preliminary data.</text>
</comment>
<keyword evidence="1" id="KW-0812">Transmembrane</keyword>
<dbReference type="Gene3D" id="2.60.450.10">
    <property type="entry name" value="Lipopolysaccharide (LPS) transport protein A like domain"/>
    <property type="match status" value="1"/>
</dbReference>
<proteinExistence type="predicted"/>
<evidence type="ECO:0000313" key="3">
    <source>
        <dbReference type="Proteomes" id="UP001589906"/>
    </source>
</evidence>
<accession>A0ABV6R419</accession>
<dbReference type="RefSeq" id="WP_376835310.1">
    <property type="nucleotide sequence ID" value="NZ_JBHLSW010000004.1"/>
</dbReference>
<organism evidence="2 3">
    <name type="scientific">Brevundimonas balnearis</name>
    <dbReference type="NCBI Taxonomy" id="1572858"/>
    <lineage>
        <taxon>Bacteria</taxon>
        <taxon>Pseudomonadati</taxon>
        <taxon>Pseudomonadota</taxon>
        <taxon>Alphaproteobacteria</taxon>
        <taxon>Caulobacterales</taxon>
        <taxon>Caulobacteraceae</taxon>
        <taxon>Brevundimonas</taxon>
    </lineage>
</organism>
<evidence type="ECO:0000256" key="1">
    <source>
        <dbReference type="SAM" id="Phobius"/>
    </source>
</evidence>
<name>A0ABV6R419_9CAUL</name>
<evidence type="ECO:0000313" key="2">
    <source>
        <dbReference type="EMBL" id="MFC0633408.1"/>
    </source>
</evidence>